<dbReference type="GO" id="GO:0030246">
    <property type="term" value="F:carbohydrate binding"/>
    <property type="evidence" value="ECO:0007669"/>
    <property type="project" value="TreeGrafter"/>
</dbReference>
<evidence type="ECO:0000313" key="5">
    <source>
        <dbReference type="EMBL" id="EJD65304.1"/>
    </source>
</evidence>
<protein>
    <recommendedName>
        <fullName evidence="4">Periplasmic binding protein domain-containing protein</fullName>
    </recommendedName>
</protein>
<evidence type="ECO:0000256" key="3">
    <source>
        <dbReference type="SAM" id="SignalP"/>
    </source>
</evidence>
<feature type="signal peptide" evidence="3">
    <location>
        <begin position="1"/>
        <end position="21"/>
    </location>
</feature>
<organism evidence="5 6">
    <name type="scientific">Scardovia wiggsiae F0424</name>
    <dbReference type="NCBI Taxonomy" id="857290"/>
    <lineage>
        <taxon>Bacteria</taxon>
        <taxon>Bacillati</taxon>
        <taxon>Actinomycetota</taxon>
        <taxon>Actinomycetes</taxon>
        <taxon>Bifidobacteriales</taxon>
        <taxon>Bifidobacteriaceae</taxon>
        <taxon>Scardovia</taxon>
    </lineage>
</organism>
<dbReference type="eggNOG" id="COG4213">
    <property type="taxonomic scope" value="Bacteria"/>
</dbReference>
<comment type="caution">
    <text evidence="5">The sequence shown here is derived from an EMBL/GenBank/DDBJ whole genome shotgun (WGS) entry which is preliminary data.</text>
</comment>
<dbReference type="CDD" id="cd19994">
    <property type="entry name" value="PBP1_ChvE"/>
    <property type="match status" value="1"/>
</dbReference>
<name>J0X0B7_9BIFI</name>
<comment type="subcellular location">
    <subcellularLocation>
        <location evidence="1">Cell envelope</location>
    </subcellularLocation>
</comment>
<dbReference type="InterPro" id="IPR028082">
    <property type="entry name" value="Peripla_BP_I"/>
</dbReference>
<dbReference type="SUPFAM" id="SSF53822">
    <property type="entry name" value="Periplasmic binding protein-like I"/>
    <property type="match status" value="1"/>
</dbReference>
<dbReference type="EMBL" id="AGZS01000001">
    <property type="protein sequence ID" value="EJD65304.1"/>
    <property type="molecule type" value="Genomic_DNA"/>
</dbReference>
<dbReference type="Gene3D" id="3.40.50.2300">
    <property type="match status" value="2"/>
</dbReference>
<dbReference type="HOGENOM" id="CLU_037628_13_1_11"/>
<dbReference type="Proteomes" id="UP000006415">
    <property type="component" value="Unassembled WGS sequence"/>
</dbReference>
<keyword evidence="6" id="KW-1185">Reference proteome</keyword>
<dbReference type="InterPro" id="IPR050555">
    <property type="entry name" value="Bact_Solute-Bind_Prot2"/>
</dbReference>
<dbReference type="OrthoDB" id="9773673at2"/>
<evidence type="ECO:0000313" key="6">
    <source>
        <dbReference type="Proteomes" id="UP000006415"/>
    </source>
</evidence>
<dbReference type="AlphaFoldDB" id="J0X0B7"/>
<keyword evidence="2 3" id="KW-0732">Signal</keyword>
<dbReference type="STRING" id="857290.HMPREF9156_00068"/>
<dbReference type="PANTHER" id="PTHR30036">
    <property type="entry name" value="D-XYLOSE-BINDING PERIPLASMIC PROTEIN"/>
    <property type="match status" value="1"/>
</dbReference>
<gene>
    <name evidence="5" type="ORF">HMPREF9156_00068</name>
</gene>
<evidence type="ECO:0000256" key="1">
    <source>
        <dbReference type="ARBA" id="ARBA00004196"/>
    </source>
</evidence>
<feature type="chain" id="PRO_5039337657" description="Periplasmic binding protein domain-containing protein" evidence="3">
    <location>
        <begin position="22"/>
        <end position="385"/>
    </location>
</feature>
<reference evidence="5 6" key="1">
    <citation type="submission" date="2012-01" db="EMBL/GenBank/DDBJ databases">
        <title>The Genome Sequence of Scardovia wiggsiae F0424.</title>
        <authorList>
            <consortium name="The Broad Institute Genome Sequencing Platform"/>
            <person name="Earl A."/>
            <person name="Ward D."/>
            <person name="Feldgarden M."/>
            <person name="Gevers D."/>
            <person name="Izard J."/>
            <person name="Ganesan A."/>
            <person name="Baranova O.V."/>
            <person name="Blanton J.M."/>
            <person name="Tanner A.C."/>
            <person name="Mathney J."/>
            <person name="Dewhirst F.E."/>
            <person name="Young S.K."/>
            <person name="Zeng Q."/>
            <person name="Gargeya S."/>
            <person name="Fitzgerald M."/>
            <person name="Haas B."/>
            <person name="Abouelleil A."/>
            <person name="Alvarado L."/>
            <person name="Arachchi H.M."/>
            <person name="Berlin A."/>
            <person name="Chapman S.B."/>
            <person name="Gearin G."/>
            <person name="Goldberg J."/>
            <person name="Griggs A."/>
            <person name="Gujja S."/>
            <person name="Hansen M."/>
            <person name="Heiman D."/>
            <person name="Howarth C."/>
            <person name="Larimer J."/>
            <person name="Lui A."/>
            <person name="MacDonald P.J.P."/>
            <person name="McCowen C."/>
            <person name="Montmayeur A."/>
            <person name="Murphy C."/>
            <person name="Neiman D."/>
            <person name="Pearson M."/>
            <person name="Priest M."/>
            <person name="Roberts A."/>
            <person name="Saif S."/>
            <person name="Shea T."/>
            <person name="Sisk P."/>
            <person name="Stolte C."/>
            <person name="Sykes S."/>
            <person name="Wortman J."/>
            <person name="Nusbaum C."/>
            <person name="Birren B."/>
        </authorList>
    </citation>
    <scope>NUCLEOTIDE SEQUENCE [LARGE SCALE GENOMIC DNA]</scope>
    <source>
        <strain evidence="5 6">F0424</strain>
    </source>
</reference>
<dbReference type="GO" id="GO:0030288">
    <property type="term" value="C:outer membrane-bounded periplasmic space"/>
    <property type="evidence" value="ECO:0007669"/>
    <property type="project" value="TreeGrafter"/>
</dbReference>
<sequence length="385" mass="41318">MKITKKLVALIAGVAMLGAMGACGGSRSGAGAGSTTKLEKGATIGISMPTKSEERWNKDGNGLKAKLEKAGYKVILSFADDKPAQQNADIENMVNNNAKIVVVASKDGTAVGPAVEKAKDAGATVIAYDRLIMNTNAVDYYATFQLEQVGVLEARYIIDKLGLEKGATGPFNVELFTGSPDDNNAKYFFKGAWDLLKPYFEKGILVSPSKHGGGVTSKFTVGDWQKISVQSWKAEQAQKDMESILDSTYSHGEKLSAVLSPYDGISQGIINAIESKRPDMVPGTDTWPVITGQDAMELAISNIAKQKQAETVFKNVNKLSDAVYDMILQIADGKEVTGLNGKFNNGKKDVQSKLLDPQNITKDNLSDLVKAGYVTQSKFDQLTGK</sequence>
<dbReference type="RefSeq" id="WP_007147136.1">
    <property type="nucleotide sequence ID" value="NZ_AKCI01000001.1"/>
</dbReference>
<dbReference type="Pfam" id="PF13407">
    <property type="entry name" value="Peripla_BP_4"/>
    <property type="match status" value="1"/>
</dbReference>
<accession>J0X0B7</accession>
<proteinExistence type="predicted"/>
<dbReference type="PROSITE" id="PS51257">
    <property type="entry name" value="PROKAR_LIPOPROTEIN"/>
    <property type="match status" value="1"/>
</dbReference>
<dbReference type="InterPro" id="IPR025997">
    <property type="entry name" value="SBP_2_dom"/>
</dbReference>
<feature type="domain" description="Periplasmic binding protein" evidence="4">
    <location>
        <begin position="44"/>
        <end position="335"/>
    </location>
</feature>
<evidence type="ECO:0000259" key="4">
    <source>
        <dbReference type="Pfam" id="PF13407"/>
    </source>
</evidence>
<dbReference type="PANTHER" id="PTHR30036:SF1">
    <property type="entry name" value="D-XYLOSE-BINDING PERIPLASMIC PROTEIN"/>
    <property type="match status" value="1"/>
</dbReference>
<evidence type="ECO:0000256" key="2">
    <source>
        <dbReference type="ARBA" id="ARBA00022729"/>
    </source>
</evidence>